<evidence type="ECO:0000256" key="9">
    <source>
        <dbReference type="ARBA" id="ARBA00048679"/>
    </source>
</evidence>
<name>A0A8C9GBU5_9PRIM</name>
<dbReference type="PANTHER" id="PTHR11584">
    <property type="entry name" value="SERINE/THREONINE PROTEIN KINASE"/>
    <property type="match status" value="1"/>
</dbReference>
<organism evidence="14 15">
    <name type="scientific">Piliocolobus tephrosceles</name>
    <name type="common">Ugandan red Colobus</name>
    <dbReference type="NCBI Taxonomy" id="591936"/>
    <lineage>
        <taxon>Eukaryota</taxon>
        <taxon>Metazoa</taxon>
        <taxon>Chordata</taxon>
        <taxon>Craniata</taxon>
        <taxon>Vertebrata</taxon>
        <taxon>Euteleostomi</taxon>
        <taxon>Mammalia</taxon>
        <taxon>Eutheria</taxon>
        <taxon>Euarchontoglires</taxon>
        <taxon>Primates</taxon>
        <taxon>Haplorrhini</taxon>
        <taxon>Catarrhini</taxon>
        <taxon>Cercopithecidae</taxon>
        <taxon>Colobinae</taxon>
        <taxon>Piliocolobus</taxon>
    </lineage>
</organism>
<dbReference type="PROSITE" id="PS50011">
    <property type="entry name" value="PROTEIN_KINASE_DOM"/>
    <property type="match status" value="1"/>
</dbReference>
<reference evidence="14" key="1">
    <citation type="submission" date="2025-08" db="UniProtKB">
        <authorList>
            <consortium name="Ensembl"/>
        </authorList>
    </citation>
    <scope>IDENTIFICATION</scope>
</reference>
<dbReference type="CDD" id="cd06631">
    <property type="entry name" value="STKc_YSK4"/>
    <property type="match status" value="1"/>
</dbReference>
<evidence type="ECO:0000256" key="1">
    <source>
        <dbReference type="ARBA" id="ARBA00008874"/>
    </source>
</evidence>
<evidence type="ECO:0000256" key="10">
    <source>
        <dbReference type="ARBA" id="ARBA00069016"/>
    </source>
</evidence>
<feature type="domain" description="Protein kinase" evidence="13">
    <location>
        <begin position="193"/>
        <end position="456"/>
    </location>
</feature>
<evidence type="ECO:0000256" key="11">
    <source>
        <dbReference type="ARBA" id="ARBA00080573"/>
    </source>
</evidence>
<evidence type="ECO:0000256" key="5">
    <source>
        <dbReference type="ARBA" id="ARBA00022741"/>
    </source>
</evidence>
<evidence type="ECO:0000256" key="12">
    <source>
        <dbReference type="SAM" id="MobiDB-lite"/>
    </source>
</evidence>
<dbReference type="Pfam" id="PF00069">
    <property type="entry name" value="Pkinase"/>
    <property type="match status" value="1"/>
</dbReference>
<keyword evidence="6" id="KW-0418">Kinase</keyword>
<evidence type="ECO:0000313" key="15">
    <source>
        <dbReference type="Proteomes" id="UP000694416"/>
    </source>
</evidence>
<dbReference type="GO" id="GO:0005524">
    <property type="term" value="F:ATP binding"/>
    <property type="evidence" value="ECO:0007669"/>
    <property type="project" value="UniProtKB-KW"/>
</dbReference>
<keyword evidence="4" id="KW-0808">Transferase</keyword>
<dbReference type="Gene3D" id="1.10.510.10">
    <property type="entry name" value="Transferase(Phosphotransferase) domain 1"/>
    <property type="match status" value="1"/>
</dbReference>
<protein>
    <recommendedName>
        <fullName evidence="10">Mitogen-activated protein kinase kinase kinase 19</fullName>
        <ecNumber evidence="2">2.7.11.1</ecNumber>
    </recommendedName>
    <alternativeName>
        <fullName evidence="11">SPS1/STE20-related protein kinase YSK4</fullName>
    </alternativeName>
</protein>
<sequence>MSSMPKPERHAESLLDICHDTNSSPTDMMIVTKDQNIILQSISSSEEFDQDGDCSHSTPVSEEEDPSGGRQDWQPRTEGVEITVTFPRDVSPPQEMIQEDLKEKNQITSSHQEWAQAHAVPHPNEIEMVELRTNTLTMRPLLLQKEESSRELCDVNLGFLLPRSCLEPNISKFVTGEDAPHFLKEQQRKSEESSTSDMKYSGQSIEVYCGLTSQGQLIAVKQVALDTSDKLATEKEYQKLQEEVDLLKALKHVNIVAYLGTCLQENTVSIFMEFVPGGSISSIINRFGPLPEMVFCKYTKQILQGVAYLHENCVVHRDIKGNNVMLMPTGIIKLIDFGCAKRLAWAGLNGTHSDMLKSMHGTPYWMAPEVINESGYGRKSDIWSIGCTVFEMATGKPPLASMDRMAAMFYIGAHRGLMPPLPDHFSENAADFVRMCLTRDQHERPSALQLLKHSFLERSL</sequence>
<dbReference type="PROSITE" id="PS00108">
    <property type="entry name" value="PROTEIN_KINASE_ST"/>
    <property type="match status" value="1"/>
</dbReference>
<dbReference type="GeneID" id="111527487"/>
<evidence type="ECO:0000313" key="14">
    <source>
        <dbReference type="Ensembl" id="ENSPTEP00000001102.1"/>
    </source>
</evidence>
<comment type="similarity">
    <text evidence="1">Belongs to the protein kinase superfamily. STE Ser/Thr protein kinase family. STE20 subfamily.</text>
</comment>
<evidence type="ECO:0000256" key="4">
    <source>
        <dbReference type="ARBA" id="ARBA00022679"/>
    </source>
</evidence>
<evidence type="ECO:0000259" key="13">
    <source>
        <dbReference type="PROSITE" id="PS50011"/>
    </source>
</evidence>
<dbReference type="EC" id="2.7.11.1" evidence="2"/>
<dbReference type="GO" id="GO:0004674">
    <property type="term" value="F:protein serine/threonine kinase activity"/>
    <property type="evidence" value="ECO:0007669"/>
    <property type="project" value="UniProtKB-KW"/>
</dbReference>
<keyword evidence="3" id="KW-0723">Serine/threonine-protein kinase</keyword>
<evidence type="ECO:0000256" key="6">
    <source>
        <dbReference type="ARBA" id="ARBA00022777"/>
    </source>
</evidence>
<dbReference type="InterPro" id="IPR011009">
    <property type="entry name" value="Kinase-like_dom_sf"/>
</dbReference>
<dbReference type="InterPro" id="IPR008271">
    <property type="entry name" value="Ser/Thr_kinase_AS"/>
</dbReference>
<keyword evidence="7" id="KW-0067">ATP-binding</keyword>
<comment type="catalytic activity">
    <reaction evidence="8">
        <text>L-threonyl-[protein] + ATP = O-phospho-L-threonyl-[protein] + ADP + H(+)</text>
        <dbReference type="Rhea" id="RHEA:46608"/>
        <dbReference type="Rhea" id="RHEA-COMP:11060"/>
        <dbReference type="Rhea" id="RHEA-COMP:11605"/>
        <dbReference type="ChEBI" id="CHEBI:15378"/>
        <dbReference type="ChEBI" id="CHEBI:30013"/>
        <dbReference type="ChEBI" id="CHEBI:30616"/>
        <dbReference type="ChEBI" id="CHEBI:61977"/>
        <dbReference type="ChEBI" id="CHEBI:456216"/>
        <dbReference type="EC" id="2.7.11.1"/>
    </reaction>
</comment>
<evidence type="ECO:0000256" key="3">
    <source>
        <dbReference type="ARBA" id="ARBA00022527"/>
    </source>
</evidence>
<dbReference type="AlphaFoldDB" id="A0A8C9GBU5"/>
<feature type="region of interest" description="Disordered" evidence="12">
    <location>
        <begin position="1"/>
        <end position="27"/>
    </location>
</feature>
<comment type="catalytic activity">
    <reaction evidence="9">
        <text>L-seryl-[protein] + ATP = O-phospho-L-seryl-[protein] + ADP + H(+)</text>
        <dbReference type="Rhea" id="RHEA:17989"/>
        <dbReference type="Rhea" id="RHEA-COMP:9863"/>
        <dbReference type="Rhea" id="RHEA-COMP:11604"/>
        <dbReference type="ChEBI" id="CHEBI:15378"/>
        <dbReference type="ChEBI" id="CHEBI:29999"/>
        <dbReference type="ChEBI" id="CHEBI:30616"/>
        <dbReference type="ChEBI" id="CHEBI:83421"/>
        <dbReference type="ChEBI" id="CHEBI:456216"/>
        <dbReference type="EC" id="2.7.11.1"/>
    </reaction>
</comment>
<dbReference type="Ensembl" id="ENSPTET00000001607.1">
    <property type="protein sequence ID" value="ENSPTEP00000001102.1"/>
    <property type="gene ID" value="ENSPTEG00000001179.1"/>
</dbReference>
<evidence type="ECO:0000256" key="8">
    <source>
        <dbReference type="ARBA" id="ARBA00047899"/>
    </source>
</evidence>
<dbReference type="RefSeq" id="XP_023049540.1">
    <property type="nucleotide sequence ID" value="XM_023193772.1"/>
</dbReference>
<dbReference type="CTD" id="80122"/>
<dbReference type="SMART" id="SM00220">
    <property type="entry name" value="S_TKc"/>
    <property type="match status" value="1"/>
</dbReference>
<keyword evidence="5" id="KW-0547">Nucleotide-binding</keyword>
<dbReference type="PANTHER" id="PTHR11584:SF369">
    <property type="entry name" value="MITOGEN-ACTIVATED PROTEIN KINASE KINASE KINASE 19-RELATED"/>
    <property type="match status" value="1"/>
</dbReference>
<reference evidence="14" key="2">
    <citation type="submission" date="2025-09" db="UniProtKB">
        <authorList>
            <consortium name="Ensembl"/>
        </authorList>
    </citation>
    <scope>IDENTIFICATION</scope>
</reference>
<dbReference type="SUPFAM" id="SSF56112">
    <property type="entry name" value="Protein kinase-like (PK-like)"/>
    <property type="match status" value="1"/>
</dbReference>
<dbReference type="FunFam" id="1.10.510.10:FF:000331">
    <property type="entry name" value="Mitogen-activated protein kinase kinase kinase 19"/>
    <property type="match status" value="1"/>
</dbReference>
<evidence type="ECO:0000256" key="2">
    <source>
        <dbReference type="ARBA" id="ARBA00012513"/>
    </source>
</evidence>
<keyword evidence="15" id="KW-1185">Reference proteome</keyword>
<dbReference type="Proteomes" id="UP000694416">
    <property type="component" value="Unplaced"/>
</dbReference>
<proteinExistence type="inferred from homology"/>
<evidence type="ECO:0000256" key="7">
    <source>
        <dbReference type="ARBA" id="ARBA00022840"/>
    </source>
</evidence>
<feature type="compositionally biased region" description="Basic and acidic residues" evidence="12">
    <location>
        <begin position="1"/>
        <end position="19"/>
    </location>
</feature>
<dbReference type="InterPro" id="IPR000719">
    <property type="entry name" value="Prot_kinase_dom"/>
</dbReference>
<feature type="region of interest" description="Disordered" evidence="12">
    <location>
        <begin position="41"/>
        <end position="75"/>
    </location>
</feature>
<gene>
    <name evidence="14" type="primary">MAP3K19</name>
</gene>
<accession>A0A8C9GBU5</accession>